<feature type="binding site" evidence="12">
    <location>
        <position position="149"/>
    </location>
    <ligand>
        <name>Zn(2+)</name>
        <dbReference type="ChEBI" id="CHEBI:29105"/>
        <note>catalytic</note>
    </ligand>
</feature>
<dbReference type="InterPro" id="IPR022919">
    <property type="entry name" value="Pept_M48_protease_HtpX"/>
</dbReference>
<dbReference type="HOGENOM" id="CLU_042266_3_0_11"/>
<evidence type="ECO:0000256" key="1">
    <source>
        <dbReference type="ARBA" id="ARBA00004651"/>
    </source>
</evidence>
<evidence type="ECO:0000256" key="9">
    <source>
        <dbReference type="ARBA" id="ARBA00022989"/>
    </source>
</evidence>
<accession>A4X1Z1</accession>
<evidence type="ECO:0000256" key="6">
    <source>
        <dbReference type="ARBA" id="ARBA00022723"/>
    </source>
</evidence>
<dbReference type="CDD" id="cd07336">
    <property type="entry name" value="M48B_HtpX_like"/>
    <property type="match status" value="1"/>
</dbReference>
<dbReference type="eggNOG" id="COG0501">
    <property type="taxonomic scope" value="Bacteria"/>
</dbReference>
<dbReference type="Pfam" id="PF01435">
    <property type="entry name" value="Peptidase_M48"/>
    <property type="match status" value="1"/>
</dbReference>
<feature type="transmembrane region" description="Helical" evidence="12">
    <location>
        <begin position="21"/>
        <end position="43"/>
    </location>
</feature>
<keyword evidence="10 12" id="KW-0482">Metalloprotease</keyword>
<gene>
    <name evidence="12" type="primary">htpX</name>
    <name evidence="14" type="ordered locus">Strop_0406</name>
</gene>
<dbReference type="HAMAP" id="MF_00188">
    <property type="entry name" value="Pept_M48_protease_HtpX"/>
    <property type="match status" value="1"/>
</dbReference>
<keyword evidence="9 12" id="KW-1133">Transmembrane helix</keyword>
<dbReference type="NCBIfam" id="NF002839">
    <property type="entry name" value="PRK03072.1"/>
    <property type="match status" value="1"/>
</dbReference>
<evidence type="ECO:0000256" key="8">
    <source>
        <dbReference type="ARBA" id="ARBA00022833"/>
    </source>
</evidence>
<dbReference type="InterPro" id="IPR001915">
    <property type="entry name" value="Peptidase_M48"/>
</dbReference>
<evidence type="ECO:0000313" key="14">
    <source>
        <dbReference type="EMBL" id="ABP52891.1"/>
    </source>
</evidence>
<keyword evidence="6 12" id="KW-0479">Metal-binding</keyword>
<evidence type="ECO:0000256" key="3">
    <source>
        <dbReference type="ARBA" id="ARBA00022475"/>
    </source>
</evidence>
<feature type="binding site" evidence="12">
    <location>
        <position position="220"/>
    </location>
    <ligand>
        <name>Zn(2+)</name>
        <dbReference type="ChEBI" id="CHEBI:29105"/>
        <note>catalytic</note>
    </ligand>
</feature>
<dbReference type="EC" id="3.4.24.-" evidence="12"/>
<dbReference type="Proteomes" id="UP000000235">
    <property type="component" value="Chromosome"/>
</dbReference>
<keyword evidence="7 12" id="KW-0378">Hydrolase</keyword>
<evidence type="ECO:0000256" key="12">
    <source>
        <dbReference type="HAMAP-Rule" id="MF_00188"/>
    </source>
</evidence>
<keyword evidence="11 12" id="KW-0472">Membrane</keyword>
<dbReference type="EMBL" id="CP000667">
    <property type="protein sequence ID" value="ABP52891.1"/>
    <property type="molecule type" value="Genomic_DNA"/>
</dbReference>
<evidence type="ECO:0000313" key="15">
    <source>
        <dbReference type="Proteomes" id="UP000000235"/>
    </source>
</evidence>
<dbReference type="AlphaFoldDB" id="A4X1Z1"/>
<dbReference type="GO" id="GO:0005886">
    <property type="term" value="C:plasma membrane"/>
    <property type="evidence" value="ECO:0007669"/>
    <property type="project" value="UniProtKB-SubCell"/>
</dbReference>
<feature type="binding site" evidence="12">
    <location>
        <position position="153"/>
    </location>
    <ligand>
        <name>Zn(2+)</name>
        <dbReference type="ChEBI" id="CHEBI:29105"/>
        <note>catalytic</note>
    </ligand>
</feature>
<reference evidence="15" key="1">
    <citation type="journal article" date="2007" name="Proc. Natl. Acad. Sci. U.S.A.">
        <title>Genome sequencing reveals complex secondary metabolome in the marine actinomycete Salinispora tropica.</title>
        <authorList>
            <person name="Udwary D.W."/>
            <person name="Zeigler L."/>
            <person name="Asolkar R.N."/>
            <person name="Singan V."/>
            <person name="Lapidus A."/>
            <person name="Fenical W."/>
            <person name="Jensen P.R."/>
            <person name="Moore B.S."/>
        </authorList>
    </citation>
    <scope>NUCLEOTIDE SEQUENCE [LARGE SCALE GENOMIC DNA]</scope>
    <source>
        <strain evidence="15">ATCC BAA-916 / DSM 44818 / CNB-440</strain>
    </source>
</reference>
<evidence type="ECO:0000256" key="7">
    <source>
        <dbReference type="ARBA" id="ARBA00022801"/>
    </source>
</evidence>
<dbReference type="PANTHER" id="PTHR43221:SF1">
    <property type="entry name" value="PROTEASE HTPX"/>
    <property type="match status" value="1"/>
</dbReference>
<evidence type="ECO:0000256" key="10">
    <source>
        <dbReference type="ARBA" id="ARBA00023049"/>
    </source>
</evidence>
<comment type="cofactor">
    <cofactor evidence="12">
        <name>Zn(2+)</name>
        <dbReference type="ChEBI" id="CHEBI:29105"/>
    </cofactor>
    <text evidence="12">Binds 1 zinc ion per subunit.</text>
</comment>
<evidence type="ECO:0000256" key="2">
    <source>
        <dbReference type="ARBA" id="ARBA00009779"/>
    </source>
</evidence>
<evidence type="ECO:0000256" key="11">
    <source>
        <dbReference type="ARBA" id="ARBA00023136"/>
    </source>
</evidence>
<protein>
    <recommendedName>
        <fullName evidence="12">Protease HtpX homolog</fullName>
        <ecNumber evidence="12">3.4.24.-</ecNumber>
    </recommendedName>
</protein>
<keyword evidence="5 12" id="KW-0812">Transmembrane</keyword>
<dbReference type="Gene3D" id="3.30.2010.10">
    <property type="entry name" value="Metalloproteases ('zincins'), catalytic domain"/>
    <property type="match status" value="1"/>
</dbReference>
<feature type="active site" evidence="12">
    <location>
        <position position="150"/>
    </location>
</feature>
<evidence type="ECO:0000256" key="5">
    <source>
        <dbReference type="ARBA" id="ARBA00022692"/>
    </source>
</evidence>
<dbReference type="PANTHER" id="PTHR43221">
    <property type="entry name" value="PROTEASE HTPX"/>
    <property type="match status" value="1"/>
</dbReference>
<keyword evidence="15" id="KW-1185">Reference proteome</keyword>
<sequence length="306" mass="33127">MLNRSADRRDPRPEGVTVHHNRLKTAALLGLLTALILAVGYWFGGSGGLVIAVVISLVMNGVSYFYSDKLALRAMQAQPVSEAQFPELYQMVRELAVEARQPMPRLYVSPTRQPNAFATGRNPENAAVCVTQGIVEILDYRELRGVIGHELSHVYNRDILISSVAAGLAGIITALANLAFFIRLGGDDEEGRNPLVLLLTIILGPIAATLIQLAIGRSREFQADASGAQLTRDPLALASALRKIHKGTQARPLPPQGQLTSAAHLMIDNPFKGGGIAALFSTHPRMEERVARLEQMAGNTGPIQYR</sequence>
<dbReference type="STRING" id="369723.Strop_0406"/>
<feature type="transmembrane region" description="Helical" evidence="12">
    <location>
        <begin position="49"/>
        <end position="66"/>
    </location>
</feature>
<comment type="similarity">
    <text evidence="2 12">Belongs to the peptidase M48B family.</text>
</comment>
<feature type="transmembrane region" description="Helical" evidence="12">
    <location>
        <begin position="194"/>
        <end position="215"/>
    </location>
</feature>
<keyword evidence="8 12" id="KW-0862">Zinc</keyword>
<feature type="domain" description="Peptidase M48" evidence="13">
    <location>
        <begin position="83"/>
        <end position="296"/>
    </location>
</feature>
<feature type="transmembrane region" description="Helical" evidence="12">
    <location>
        <begin position="159"/>
        <end position="182"/>
    </location>
</feature>
<keyword evidence="4 12" id="KW-0645">Protease</keyword>
<dbReference type="GO" id="GO:0008270">
    <property type="term" value="F:zinc ion binding"/>
    <property type="evidence" value="ECO:0007669"/>
    <property type="project" value="UniProtKB-UniRule"/>
</dbReference>
<name>A4X1Z1_SALTO</name>
<dbReference type="InterPro" id="IPR050083">
    <property type="entry name" value="HtpX_protease"/>
</dbReference>
<evidence type="ECO:0000259" key="13">
    <source>
        <dbReference type="Pfam" id="PF01435"/>
    </source>
</evidence>
<evidence type="ECO:0000256" key="4">
    <source>
        <dbReference type="ARBA" id="ARBA00022670"/>
    </source>
</evidence>
<comment type="subcellular location">
    <subcellularLocation>
        <location evidence="1 12">Cell membrane</location>
        <topology evidence="1 12">Multi-pass membrane protein</topology>
    </subcellularLocation>
</comment>
<dbReference type="GO" id="GO:0004222">
    <property type="term" value="F:metalloendopeptidase activity"/>
    <property type="evidence" value="ECO:0007669"/>
    <property type="project" value="UniProtKB-UniRule"/>
</dbReference>
<proteinExistence type="inferred from homology"/>
<keyword evidence="3 12" id="KW-1003">Cell membrane</keyword>
<dbReference type="KEGG" id="stp:Strop_0406"/>
<organism evidence="14 15">
    <name type="scientific">Salinispora tropica (strain ATCC BAA-916 / DSM 44818 / JCM 13857 / NBRC 105044 / CNB-440)</name>
    <dbReference type="NCBI Taxonomy" id="369723"/>
    <lineage>
        <taxon>Bacteria</taxon>
        <taxon>Bacillati</taxon>
        <taxon>Actinomycetota</taxon>
        <taxon>Actinomycetes</taxon>
        <taxon>Micromonosporales</taxon>
        <taxon>Micromonosporaceae</taxon>
        <taxon>Salinispora</taxon>
    </lineage>
</organism>
<dbReference type="GO" id="GO:0006508">
    <property type="term" value="P:proteolysis"/>
    <property type="evidence" value="ECO:0007669"/>
    <property type="project" value="UniProtKB-KW"/>
</dbReference>